<keyword evidence="3" id="KW-1185">Reference proteome</keyword>
<dbReference type="SUPFAM" id="SSF160631">
    <property type="entry name" value="SMI1/KNR4-like"/>
    <property type="match status" value="1"/>
</dbReference>
<dbReference type="AlphaFoldDB" id="A0A4V2DZL1"/>
<proteinExistence type="predicted"/>
<dbReference type="InterPro" id="IPR037883">
    <property type="entry name" value="Knr4/Smi1-like_sf"/>
</dbReference>
<evidence type="ECO:0000259" key="1">
    <source>
        <dbReference type="Pfam" id="PF09346"/>
    </source>
</evidence>
<dbReference type="EMBL" id="SCFB01000012">
    <property type="protein sequence ID" value="RZI45437.1"/>
    <property type="molecule type" value="Genomic_DNA"/>
</dbReference>
<feature type="domain" description="Knr4/Smi1-like" evidence="1">
    <location>
        <begin position="13"/>
        <end position="140"/>
    </location>
</feature>
<accession>A0A4V2DZL1</accession>
<comment type="caution">
    <text evidence="2">The sequence shown here is derived from an EMBL/GenBank/DDBJ whole genome shotgun (WGS) entry which is preliminary data.</text>
</comment>
<reference evidence="2 3" key="1">
    <citation type="submission" date="2018-10" db="EMBL/GenBank/DDBJ databases">
        <title>An updated phylogeny of the Alphaproteobacteria reveals that the parasitic Rickettsiales and Holosporales have independent origins.</title>
        <authorList>
            <person name="Munoz-Gomez S.A."/>
            <person name="Hess S."/>
            <person name="Burger G."/>
            <person name="Lang B.F."/>
            <person name="Susko E."/>
            <person name="Slamovits C.H."/>
            <person name="Roger A.J."/>
        </authorList>
    </citation>
    <scope>NUCLEOTIDE SEQUENCE [LARGE SCALE GENOMIC DNA]</scope>
    <source>
        <strain evidence="2">HOLO01</strain>
    </source>
</reference>
<evidence type="ECO:0000313" key="2">
    <source>
        <dbReference type="EMBL" id="RZI45437.1"/>
    </source>
</evidence>
<dbReference type="Gene3D" id="3.40.1580.10">
    <property type="entry name" value="SMI1/KNR4-like"/>
    <property type="match status" value="1"/>
</dbReference>
<dbReference type="OrthoDB" id="7594949at2"/>
<gene>
    <name evidence="2" type="ORF">EQU50_07045</name>
</gene>
<name>A0A4V2DZL1_9PROT</name>
<dbReference type="InterPro" id="IPR018958">
    <property type="entry name" value="Knr4/Smi1-like_dom"/>
</dbReference>
<sequence length="150" mass="17475">MDMPNIKMILEPIQDLESIYGVNLDKNYVDFLTDTPHEDPKKKGINYFDPLRKKNFKTSICTFFQPKISNFGGLLLEDDFYAPDELIENKIIPFGMDAGGYLFCFDYRKNKIPSVVLWIRDNPSGKDITDIAINFDEFLKKLEPEEETDF</sequence>
<protein>
    <recommendedName>
        <fullName evidence="1">Knr4/Smi1-like domain-containing protein</fullName>
    </recommendedName>
</protein>
<dbReference type="Proteomes" id="UP000293550">
    <property type="component" value="Unassembled WGS sequence"/>
</dbReference>
<dbReference type="Pfam" id="PF09346">
    <property type="entry name" value="SMI1_KNR4"/>
    <property type="match status" value="1"/>
</dbReference>
<evidence type="ECO:0000313" key="3">
    <source>
        <dbReference type="Proteomes" id="UP000293550"/>
    </source>
</evidence>
<organism evidence="2 3">
    <name type="scientific">Candidatus Finniella inopinata</name>
    <dbReference type="NCBI Taxonomy" id="1696036"/>
    <lineage>
        <taxon>Bacteria</taxon>
        <taxon>Pseudomonadati</taxon>
        <taxon>Pseudomonadota</taxon>
        <taxon>Alphaproteobacteria</taxon>
        <taxon>Holosporales</taxon>
        <taxon>Candidatus Paracaedibacteraceae</taxon>
        <taxon>Candidatus Finniella</taxon>
    </lineage>
</organism>